<keyword evidence="2" id="KW-1185">Reference proteome</keyword>
<dbReference type="GeneID" id="26646317"/>
<dbReference type="OrthoDB" id="13054at10239"/>
<evidence type="ECO:0008006" key="3">
    <source>
        <dbReference type="Google" id="ProtNLM"/>
    </source>
</evidence>
<evidence type="ECO:0000313" key="1">
    <source>
        <dbReference type="EMBL" id="AKA60952.1"/>
    </source>
</evidence>
<reference evidence="2" key="2">
    <citation type="submission" date="2015-01" db="EMBL/GenBank/DDBJ databases">
        <title>Complete sequence of three novel 9g-like phages.</title>
        <authorList>
            <person name="Carstens A.B."/>
            <person name="Hansen L.H."/>
            <person name="Kot W."/>
        </authorList>
    </citation>
    <scope>NUCLEOTIDE SEQUENCE [LARGE SCALE GENOMIC DNA]</scope>
</reference>
<accession>A0A0E3GMJ2</accession>
<protein>
    <recommendedName>
        <fullName evidence="3">Structural protein P5</fullName>
    </recommendedName>
</protein>
<dbReference type="RefSeq" id="YP_009220056.1">
    <property type="nucleotide sequence ID" value="NC_029028.1"/>
</dbReference>
<dbReference type="Proteomes" id="UP000033023">
    <property type="component" value="Segment"/>
</dbReference>
<dbReference type="KEGG" id="vg:26646317"/>
<name>A0A0E3GMJ2_9CAUD</name>
<reference evidence="1 2" key="1">
    <citation type="journal article" date="2015" name="Genome Announc.">
        <title>Complete Genome Sequences of Four Novel Escherichia coli Bacteriophages Belonging to New Phage Groups.</title>
        <authorList>
            <person name="Carstens A.B."/>
            <person name="Kot W."/>
            <person name="Hansen L.H."/>
        </authorList>
    </citation>
    <scope>NUCLEOTIDE SEQUENCE [LARGE SCALE GENOMIC DNA]</scope>
</reference>
<sequence length="144" mass="16275">MTVQPRGIRNNNPGNIRWGDNWKGLVPEDKRTDRSFCQFIDVKYGIRAIARILLNYRNREGMKRVGNKGIDTVREIISRWAPPNENNTEAYIQSVSKACGVGAEQPISLTDDKLMLKIVKAIIKHENGVQPYSDEVLLAGIHMA</sequence>
<evidence type="ECO:0000313" key="2">
    <source>
        <dbReference type="Proteomes" id="UP000033023"/>
    </source>
</evidence>
<proteinExistence type="predicted"/>
<organism evidence="1 2">
    <name type="scientific">Enterobacteria phage JenP1</name>
    <dbReference type="NCBI Taxonomy" id="1610837"/>
    <lineage>
        <taxon>Viruses</taxon>
        <taxon>Duplodnaviria</taxon>
        <taxon>Heunggongvirae</taxon>
        <taxon>Uroviricota</taxon>
        <taxon>Caudoviricetes</taxon>
        <taxon>Queuovirinae</taxon>
        <taxon>Nonagvirus</taxon>
        <taxon>Nonagvirus JenP1</taxon>
    </lineage>
</organism>
<dbReference type="EMBL" id="KP719132">
    <property type="protein sequence ID" value="AKA60952.1"/>
    <property type="molecule type" value="Genomic_DNA"/>
</dbReference>